<gene>
    <name evidence="6" type="ORF">GCM10010196_35370</name>
</gene>
<dbReference type="PRINTS" id="PR00039">
    <property type="entry name" value="HTHLYSR"/>
</dbReference>
<dbReference type="FunFam" id="1.10.10.10:FF:000001">
    <property type="entry name" value="LysR family transcriptional regulator"/>
    <property type="match status" value="1"/>
</dbReference>
<evidence type="ECO:0000256" key="4">
    <source>
        <dbReference type="ARBA" id="ARBA00023163"/>
    </source>
</evidence>
<dbReference type="Gene3D" id="3.40.190.10">
    <property type="entry name" value="Periplasmic binding protein-like II"/>
    <property type="match status" value="2"/>
</dbReference>
<evidence type="ECO:0000256" key="1">
    <source>
        <dbReference type="ARBA" id="ARBA00009437"/>
    </source>
</evidence>
<feature type="domain" description="HTH lysR-type" evidence="5">
    <location>
        <begin position="10"/>
        <end position="67"/>
    </location>
</feature>
<dbReference type="AlphaFoldDB" id="A0A918FHU9"/>
<comment type="similarity">
    <text evidence="1">Belongs to the LysR transcriptional regulatory family.</text>
</comment>
<dbReference type="Pfam" id="PF03466">
    <property type="entry name" value="LysR_substrate"/>
    <property type="match status" value="1"/>
</dbReference>
<reference evidence="6" key="2">
    <citation type="submission" date="2020-09" db="EMBL/GenBank/DDBJ databases">
        <authorList>
            <person name="Sun Q."/>
            <person name="Ohkuma M."/>
        </authorList>
    </citation>
    <scope>NUCLEOTIDE SEQUENCE</scope>
    <source>
        <strain evidence="6">JCM 3346</strain>
    </source>
</reference>
<evidence type="ECO:0000313" key="7">
    <source>
        <dbReference type="Proteomes" id="UP000610303"/>
    </source>
</evidence>
<comment type="caution">
    <text evidence="6">The sequence shown here is derived from an EMBL/GenBank/DDBJ whole genome shotgun (WGS) entry which is preliminary data.</text>
</comment>
<keyword evidence="7" id="KW-1185">Reference proteome</keyword>
<accession>A0A918FHU9</accession>
<dbReference type="SUPFAM" id="SSF46785">
    <property type="entry name" value="Winged helix' DNA-binding domain"/>
    <property type="match status" value="1"/>
</dbReference>
<dbReference type="GO" id="GO:0003700">
    <property type="term" value="F:DNA-binding transcription factor activity"/>
    <property type="evidence" value="ECO:0007669"/>
    <property type="project" value="InterPro"/>
</dbReference>
<evidence type="ECO:0000259" key="5">
    <source>
        <dbReference type="PROSITE" id="PS50931"/>
    </source>
</evidence>
<proteinExistence type="inferred from homology"/>
<dbReference type="Gene3D" id="1.10.10.10">
    <property type="entry name" value="Winged helix-like DNA-binding domain superfamily/Winged helix DNA-binding domain"/>
    <property type="match status" value="1"/>
</dbReference>
<keyword evidence="3" id="KW-0238">DNA-binding</keyword>
<evidence type="ECO:0000313" key="6">
    <source>
        <dbReference type="EMBL" id="GGR38359.1"/>
    </source>
</evidence>
<keyword evidence="2" id="KW-0805">Transcription regulation</keyword>
<dbReference type="InterPro" id="IPR036390">
    <property type="entry name" value="WH_DNA-bd_sf"/>
</dbReference>
<dbReference type="Proteomes" id="UP000610303">
    <property type="component" value="Unassembled WGS sequence"/>
</dbReference>
<protein>
    <submittedName>
        <fullName evidence="6">LysR family transcriptional regulator</fullName>
    </submittedName>
</protein>
<dbReference type="PROSITE" id="PS50931">
    <property type="entry name" value="HTH_LYSR"/>
    <property type="match status" value="1"/>
</dbReference>
<dbReference type="RefSeq" id="WP_189086742.1">
    <property type="nucleotide sequence ID" value="NZ_BMRJ01000008.1"/>
</dbReference>
<name>A0A918FHU9_AGRME</name>
<dbReference type="GO" id="GO:0000976">
    <property type="term" value="F:transcription cis-regulatory region binding"/>
    <property type="evidence" value="ECO:0007669"/>
    <property type="project" value="TreeGrafter"/>
</dbReference>
<evidence type="ECO:0000256" key="2">
    <source>
        <dbReference type="ARBA" id="ARBA00023015"/>
    </source>
</evidence>
<reference evidence="6" key="1">
    <citation type="journal article" date="2014" name="Int. J. Syst. Evol. Microbiol.">
        <title>Complete genome sequence of Corynebacterium casei LMG S-19264T (=DSM 44701T), isolated from a smear-ripened cheese.</title>
        <authorList>
            <consortium name="US DOE Joint Genome Institute (JGI-PGF)"/>
            <person name="Walter F."/>
            <person name="Albersmeier A."/>
            <person name="Kalinowski J."/>
            <person name="Ruckert C."/>
        </authorList>
    </citation>
    <scope>NUCLEOTIDE SEQUENCE</scope>
    <source>
        <strain evidence="6">JCM 3346</strain>
    </source>
</reference>
<dbReference type="InterPro" id="IPR036388">
    <property type="entry name" value="WH-like_DNA-bd_sf"/>
</dbReference>
<organism evidence="6 7">
    <name type="scientific">Agromyces mediolanus</name>
    <name type="common">Corynebacterium mediolanum</name>
    <dbReference type="NCBI Taxonomy" id="41986"/>
    <lineage>
        <taxon>Bacteria</taxon>
        <taxon>Bacillati</taxon>
        <taxon>Actinomycetota</taxon>
        <taxon>Actinomycetes</taxon>
        <taxon>Micrococcales</taxon>
        <taxon>Microbacteriaceae</taxon>
        <taxon>Agromyces</taxon>
    </lineage>
</organism>
<dbReference type="Pfam" id="PF00126">
    <property type="entry name" value="HTH_1"/>
    <property type="match status" value="1"/>
</dbReference>
<dbReference type="SUPFAM" id="SSF53850">
    <property type="entry name" value="Periplasmic binding protein-like II"/>
    <property type="match status" value="1"/>
</dbReference>
<dbReference type="InterPro" id="IPR005119">
    <property type="entry name" value="LysR_subst-bd"/>
</dbReference>
<dbReference type="EMBL" id="BMRJ01000008">
    <property type="protein sequence ID" value="GGR38359.1"/>
    <property type="molecule type" value="Genomic_DNA"/>
</dbReference>
<evidence type="ECO:0000256" key="3">
    <source>
        <dbReference type="ARBA" id="ARBA00023125"/>
    </source>
</evidence>
<keyword evidence="4" id="KW-0804">Transcription</keyword>
<sequence length="309" mass="32360">MPSTPQQRWPDLAVLELLVAVAEHGGLGAAARAVGMAQPNASRAIARLEGELGLDLVARHPRGSRLTPAGAAVADWARRVLDDARELMTASAALRADRDAHLDVAASLTVAEYLAPAWLARLRRARPELEVQLRVANSAEVFALVASGACELGFVETPRVPAGLRSVTVADDRLAVVVAPDHPWARRRLLTPAELAATPLVVREGGSGTRATLAAALERLGIPEHELAAPSLELGSNAAVRVSAAAGAGPAVLSELAVAGWIARGDLVEVPVDGLELRRRLRAVRRATARPSEAAAELVAIARRSSRPA</sequence>
<dbReference type="PANTHER" id="PTHR30126">
    <property type="entry name" value="HTH-TYPE TRANSCRIPTIONAL REGULATOR"/>
    <property type="match status" value="1"/>
</dbReference>
<dbReference type="InterPro" id="IPR000847">
    <property type="entry name" value="LysR_HTH_N"/>
</dbReference>
<dbReference type="PANTHER" id="PTHR30126:SF39">
    <property type="entry name" value="HTH-TYPE TRANSCRIPTIONAL REGULATOR CYSL"/>
    <property type="match status" value="1"/>
</dbReference>